<feature type="transmembrane region" description="Helical" evidence="7">
    <location>
        <begin position="27"/>
        <end position="45"/>
    </location>
</feature>
<evidence type="ECO:0000256" key="5">
    <source>
        <dbReference type="ARBA" id="ARBA00022989"/>
    </source>
</evidence>
<evidence type="ECO:0000256" key="6">
    <source>
        <dbReference type="ARBA" id="ARBA00023136"/>
    </source>
</evidence>
<evidence type="ECO:0000256" key="7">
    <source>
        <dbReference type="HAMAP-Rule" id="MF_00143"/>
    </source>
</evidence>
<keyword evidence="4 7" id="KW-0812">Transmembrane</keyword>
<comment type="caution">
    <text evidence="8">The sequence shown here is derived from an EMBL/GenBank/DDBJ whole genome shotgun (WGS) entry which is preliminary data.</text>
</comment>
<name>A0ABW0P5K3_9HYPH</name>
<evidence type="ECO:0000313" key="8">
    <source>
        <dbReference type="EMBL" id="MFC5506987.1"/>
    </source>
</evidence>
<dbReference type="RefSeq" id="WP_066733888.1">
    <property type="nucleotide sequence ID" value="NZ_JBHSLU010000060.1"/>
</dbReference>
<feature type="transmembrane region" description="Helical" evidence="7">
    <location>
        <begin position="149"/>
        <end position="168"/>
    </location>
</feature>
<organism evidence="8 9">
    <name type="scientific">Bosea massiliensis</name>
    <dbReference type="NCBI Taxonomy" id="151419"/>
    <lineage>
        <taxon>Bacteria</taxon>
        <taxon>Pseudomonadati</taxon>
        <taxon>Pseudomonadota</taxon>
        <taxon>Alphaproteobacteria</taxon>
        <taxon>Hyphomicrobiales</taxon>
        <taxon>Boseaceae</taxon>
        <taxon>Bosea</taxon>
    </lineage>
</organism>
<dbReference type="Proteomes" id="UP001596060">
    <property type="component" value="Unassembled WGS sequence"/>
</dbReference>
<proteinExistence type="inferred from homology"/>
<dbReference type="NCBIfam" id="TIGR00645">
    <property type="entry name" value="HI0507"/>
    <property type="match status" value="1"/>
</dbReference>
<dbReference type="PANTHER" id="PTHR38596">
    <property type="entry name" value="UPF0114 PROTEIN YQHA"/>
    <property type="match status" value="1"/>
</dbReference>
<evidence type="ECO:0000256" key="1">
    <source>
        <dbReference type="ARBA" id="ARBA00004651"/>
    </source>
</evidence>
<sequence length="189" mass="20262">MDETAATAPESGAASRGFGAALSFSRWLLAPFYLLLVVGLAGLLLKALQEAWHFITHVFTATEAEVILAVLALIDLTFTGSLIVIVIFSGYENFVAKIDAGTSRNWPEWMSKIDFSGLKLKLISSIVAISAIQLLKAFMNVKGTSDRDLMWYVVVHVVFVVSGLVMAWTDRISGEGGGGKKGKGQPAAP</sequence>
<protein>
    <recommendedName>
        <fullName evidence="7">UPF0114 protein ACFPN9_17255</fullName>
    </recommendedName>
</protein>
<keyword evidence="3 7" id="KW-1003">Cell membrane</keyword>
<feature type="transmembrane region" description="Helical" evidence="7">
    <location>
        <begin position="66"/>
        <end position="88"/>
    </location>
</feature>
<evidence type="ECO:0000313" key="9">
    <source>
        <dbReference type="Proteomes" id="UP001596060"/>
    </source>
</evidence>
<keyword evidence="5 7" id="KW-1133">Transmembrane helix</keyword>
<dbReference type="EMBL" id="JBHSLU010000060">
    <property type="protein sequence ID" value="MFC5506987.1"/>
    <property type="molecule type" value="Genomic_DNA"/>
</dbReference>
<dbReference type="Pfam" id="PF03350">
    <property type="entry name" value="UPF0114"/>
    <property type="match status" value="1"/>
</dbReference>
<evidence type="ECO:0000256" key="4">
    <source>
        <dbReference type="ARBA" id="ARBA00022692"/>
    </source>
</evidence>
<evidence type="ECO:0000256" key="3">
    <source>
        <dbReference type="ARBA" id="ARBA00022475"/>
    </source>
</evidence>
<dbReference type="PANTHER" id="PTHR38596:SF1">
    <property type="entry name" value="UPF0114 PROTEIN YQHA"/>
    <property type="match status" value="1"/>
</dbReference>
<gene>
    <name evidence="8" type="ORF">ACFPN9_17255</name>
</gene>
<reference evidence="9" key="1">
    <citation type="journal article" date="2019" name="Int. J. Syst. Evol. Microbiol.">
        <title>The Global Catalogue of Microorganisms (GCM) 10K type strain sequencing project: providing services to taxonomists for standard genome sequencing and annotation.</title>
        <authorList>
            <consortium name="The Broad Institute Genomics Platform"/>
            <consortium name="The Broad Institute Genome Sequencing Center for Infectious Disease"/>
            <person name="Wu L."/>
            <person name="Ma J."/>
        </authorList>
    </citation>
    <scope>NUCLEOTIDE SEQUENCE [LARGE SCALE GENOMIC DNA]</scope>
    <source>
        <strain evidence="9">CCUG 43117</strain>
    </source>
</reference>
<dbReference type="InterPro" id="IPR005134">
    <property type="entry name" value="UPF0114"/>
</dbReference>
<comment type="subcellular location">
    <subcellularLocation>
        <location evidence="1 7">Cell membrane</location>
        <topology evidence="1 7">Multi-pass membrane protein</topology>
    </subcellularLocation>
</comment>
<dbReference type="HAMAP" id="MF_00143">
    <property type="entry name" value="UPF0114"/>
    <property type="match status" value="1"/>
</dbReference>
<accession>A0ABW0P5K3</accession>
<keyword evidence="9" id="KW-1185">Reference proteome</keyword>
<dbReference type="InterPro" id="IPR020761">
    <property type="entry name" value="UPF0114_bac"/>
</dbReference>
<evidence type="ECO:0000256" key="2">
    <source>
        <dbReference type="ARBA" id="ARBA00005774"/>
    </source>
</evidence>
<keyword evidence="6 7" id="KW-0472">Membrane</keyword>
<comment type="similarity">
    <text evidence="2 7">Belongs to the UPF0114 family.</text>
</comment>